<name>A0A2T3QIV6_PHODM</name>
<dbReference type="RefSeq" id="WP_005306146.1">
    <property type="nucleotide sequence ID" value="NZ_PYOG01000013.1"/>
</dbReference>
<protein>
    <submittedName>
        <fullName evidence="1">Uncharacterized protein</fullName>
    </submittedName>
</protein>
<accession>A0A2T3QIV6</accession>
<sequence>MKRTSIAFILAIISQSAFSANGITEQDFDILNYGNVEQVRMTKAAGRDHWDVNYEYARQSGEQYEVKLHVKPIVNSQFSTQQVEPKTATLTVGPFKMPISLEAFNRFAEQPSELTDYLAHTLPMVPMDILGHTIKANIDDVSFDGKSAETIVSFSFESQEKIDYLPVTAGLAGIWTDGVPYPTMMASIAAGEMDADFVCNNATKKCSTKLFGTDDPSSQLFKITN</sequence>
<gene>
    <name evidence="1" type="ORF">NCTC11647_03150</name>
</gene>
<evidence type="ECO:0000313" key="2">
    <source>
        <dbReference type="Proteomes" id="UP000251647"/>
    </source>
</evidence>
<dbReference type="Proteomes" id="UP000251647">
    <property type="component" value="Unassembled WGS sequence"/>
</dbReference>
<evidence type="ECO:0000313" key="1">
    <source>
        <dbReference type="EMBL" id="SPY44213.1"/>
    </source>
</evidence>
<reference evidence="1 2" key="1">
    <citation type="submission" date="2018-06" db="EMBL/GenBank/DDBJ databases">
        <authorList>
            <consortium name="Pathogen Informatics"/>
            <person name="Doyle S."/>
        </authorList>
    </citation>
    <scope>NUCLEOTIDE SEQUENCE [LARGE SCALE GENOMIC DNA]</scope>
    <source>
        <strain evidence="1 2">NCTC11647</strain>
    </source>
</reference>
<organism evidence="1 2">
    <name type="scientific">Photobacterium damselae</name>
    <dbReference type="NCBI Taxonomy" id="38293"/>
    <lineage>
        <taxon>Bacteria</taxon>
        <taxon>Pseudomonadati</taxon>
        <taxon>Pseudomonadota</taxon>
        <taxon>Gammaproteobacteria</taxon>
        <taxon>Vibrionales</taxon>
        <taxon>Vibrionaceae</taxon>
        <taxon>Photobacterium</taxon>
    </lineage>
</organism>
<dbReference type="EMBL" id="UATL01000005">
    <property type="protein sequence ID" value="SPY44213.1"/>
    <property type="molecule type" value="Genomic_DNA"/>
</dbReference>
<dbReference type="AlphaFoldDB" id="A0A2T3QIV6"/>
<proteinExistence type="predicted"/>